<keyword evidence="8" id="KW-0630">Potassium</keyword>
<dbReference type="InterPro" id="IPR000402">
    <property type="entry name" value="Na/K_ATPase_sub_beta"/>
</dbReference>
<keyword evidence="19" id="KW-1185">Reference proteome</keyword>
<evidence type="ECO:0000256" key="2">
    <source>
        <dbReference type="ARBA" id="ARBA00005876"/>
    </source>
</evidence>
<evidence type="ECO:0000256" key="10">
    <source>
        <dbReference type="ARBA" id="ARBA00022989"/>
    </source>
</evidence>
<dbReference type="KEGG" id="tpal:117642948"/>
<evidence type="ECO:0000256" key="12">
    <source>
        <dbReference type="ARBA" id="ARBA00023065"/>
    </source>
</evidence>
<evidence type="ECO:0000256" key="4">
    <source>
        <dbReference type="ARBA" id="ARBA00022475"/>
    </source>
</evidence>
<keyword evidence="10 18" id="KW-1133">Transmembrane helix</keyword>
<keyword evidence="11" id="KW-0915">Sodium</keyword>
<evidence type="ECO:0000256" key="16">
    <source>
        <dbReference type="ARBA" id="ARBA00023201"/>
    </source>
</evidence>
<keyword evidence="4" id="KW-1003">Cell membrane</keyword>
<dbReference type="FunFam" id="2.60.40.1660:FF:000004">
    <property type="entry name" value="sodium/potassium-transporting ATPase subunit beta-2"/>
    <property type="match status" value="1"/>
</dbReference>
<dbReference type="GO" id="GO:0005890">
    <property type="term" value="C:sodium:potassium-exchanging ATPase complex"/>
    <property type="evidence" value="ECO:0007669"/>
    <property type="project" value="InterPro"/>
</dbReference>
<gene>
    <name evidence="20" type="primary">LOC117642948</name>
</gene>
<name>A0A6P8YL23_THRPL</name>
<dbReference type="GO" id="GO:0030007">
    <property type="term" value="P:intracellular potassium ion homeostasis"/>
    <property type="evidence" value="ECO:0007669"/>
    <property type="project" value="TreeGrafter"/>
</dbReference>
<feature type="transmembrane region" description="Helical" evidence="18">
    <location>
        <begin position="65"/>
        <end position="87"/>
    </location>
</feature>
<keyword evidence="5" id="KW-0633">Potassium transport</keyword>
<keyword evidence="7 18" id="KW-0812">Transmembrane</keyword>
<keyword evidence="6" id="KW-0740">Sodium/potassium transport</keyword>
<comment type="subcellular location">
    <subcellularLocation>
        <location evidence="1">Cell membrane</location>
        <topology evidence="1">Single-pass type II membrane protein</topology>
    </subcellularLocation>
</comment>
<comment type="function">
    <text evidence="17">This is the non-catalytic component of the active enzyme, which catalyzes the hydrolysis of ATP coupled with the exchange of Na(+) and K(+) ions across the plasma membrane. The beta subunit regulates, through assembly of alpha/beta heterodimers, the number of sodium pumps transported to the plasma membrane.</text>
</comment>
<keyword evidence="16" id="KW-0739">Sodium transport</keyword>
<dbReference type="Pfam" id="PF00287">
    <property type="entry name" value="Na_K-ATPase"/>
    <property type="match status" value="1"/>
</dbReference>
<dbReference type="GeneID" id="117642948"/>
<dbReference type="GO" id="GO:0006883">
    <property type="term" value="P:intracellular sodium ion homeostasis"/>
    <property type="evidence" value="ECO:0007669"/>
    <property type="project" value="TreeGrafter"/>
</dbReference>
<evidence type="ECO:0000256" key="18">
    <source>
        <dbReference type="SAM" id="Phobius"/>
    </source>
</evidence>
<proteinExistence type="inferred from homology"/>
<dbReference type="Gene3D" id="2.60.40.1660">
    <property type="entry name" value="Na, k-atpase alpha subunit"/>
    <property type="match status" value="1"/>
</dbReference>
<evidence type="ECO:0000256" key="14">
    <source>
        <dbReference type="ARBA" id="ARBA00023157"/>
    </source>
</evidence>
<evidence type="ECO:0000256" key="8">
    <source>
        <dbReference type="ARBA" id="ARBA00022958"/>
    </source>
</evidence>
<evidence type="ECO:0000256" key="11">
    <source>
        <dbReference type="ARBA" id="ARBA00023053"/>
    </source>
</evidence>
<keyword evidence="3" id="KW-0813">Transport</keyword>
<dbReference type="AlphaFoldDB" id="A0A6P8YL23"/>
<evidence type="ECO:0000256" key="3">
    <source>
        <dbReference type="ARBA" id="ARBA00022448"/>
    </source>
</evidence>
<evidence type="ECO:0000313" key="20">
    <source>
        <dbReference type="RefSeq" id="XP_034237476.1"/>
    </source>
</evidence>
<accession>A0A6P8YL23</accession>
<dbReference type="OrthoDB" id="5912413at2759"/>
<evidence type="ECO:0000256" key="17">
    <source>
        <dbReference type="ARBA" id="ARBA00025540"/>
    </source>
</evidence>
<dbReference type="GO" id="GO:1990573">
    <property type="term" value="P:potassium ion import across plasma membrane"/>
    <property type="evidence" value="ECO:0007669"/>
    <property type="project" value="TreeGrafter"/>
</dbReference>
<evidence type="ECO:0000256" key="1">
    <source>
        <dbReference type="ARBA" id="ARBA00004401"/>
    </source>
</evidence>
<keyword evidence="9" id="KW-0735">Signal-anchor</keyword>
<evidence type="ECO:0000256" key="7">
    <source>
        <dbReference type="ARBA" id="ARBA00022692"/>
    </source>
</evidence>
<dbReference type="PANTHER" id="PTHR11523:SF31">
    <property type="entry name" value="AT04468P-RELATED"/>
    <property type="match status" value="1"/>
</dbReference>
<dbReference type="RefSeq" id="XP_034237476.1">
    <property type="nucleotide sequence ID" value="XM_034381585.1"/>
</dbReference>
<sequence length="339" mass="38541">MILFAGLDVHSAGRGRRRPRHGDEGNGTYELPYRKPEELSRWDALRLGIYNPSTNEIFGRTCASWGGLAVFYTIFYIVLAAFFAICMKGMLHTIDPKVPYFTQDYSLIGSSPGLGFRPISHDVEKEGSLIWYVAKNETNVKVWTDRIEDFLKPYKNQSSLPGGGRNQVQCDASNPAPKGKVCAMNMDNWGMCQGATSYGYSRSSPCVFVKLNKIYGWVPEYYNDTNDLPAEMPDNLKTFIQTRPPKERNTVWVSCEGENSADKENIGKIQMYPTMGIPGYYFPYENQEGYLSPVVAIYLVRPTPKVLINVECRAWAKNINYRRHNTLREGSVHFELMID</sequence>
<dbReference type="GO" id="GO:0001671">
    <property type="term" value="F:ATPase activator activity"/>
    <property type="evidence" value="ECO:0007669"/>
    <property type="project" value="TreeGrafter"/>
</dbReference>
<keyword evidence="15" id="KW-0325">Glycoprotein</keyword>
<evidence type="ECO:0000313" key="19">
    <source>
        <dbReference type="Proteomes" id="UP000515158"/>
    </source>
</evidence>
<dbReference type="PANTHER" id="PTHR11523">
    <property type="entry name" value="SODIUM/POTASSIUM-DEPENDENT ATPASE BETA SUBUNIT"/>
    <property type="match status" value="1"/>
</dbReference>
<dbReference type="Proteomes" id="UP000515158">
    <property type="component" value="Unplaced"/>
</dbReference>
<keyword evidence="12" id="KW-0406">Ion transport</keyword>
<keyword evidence="14" id="KW-1015">Disulfide bond</keyword>
<evidence type="ECO:0000256" key="5">
    <source>
        <dbReference type="ARBA" id="ARBA00022538"/>
    </source>
</evidence>
<evidence type="ECO:0000256" key="15">
    <source>
        <dbReference type="ARBA" id="ARBA00023180"/>
    </source>
</evidence>
<dbReference type="GO" id="GO:0036376">
    <property type="term" value="P:sodium ion export across plasma membrane"/>
    <property type="evidence" value="ECO:0007669"/>
    <property type="project" value="TreeGrafter"/>
</dbReference>
<organism evidence="20">
    <name type="scientific">Thrips palmi</name>
    <name type="common">Melon thrips</name>
    <dbReference type="NCBI Taxonomy" id="161013"/>
    <lineage>
        <taxon>Eukaryota</taxon>
        <taxon>Metazoa</taxon>
        <taxon>Ecdysozoa</taxon>
        <taxon>Arthropoda</taxon>
        <taxon>Hexapoda</taxon>
        <taxon>Insecta</taxon>
        <taxon>Pterygota</taxon>
        <taxon>Neoptera</taxon>
        <taxon>Paraneoptera</taxon>
        <taxon>Thysanoptera</taxon>
        <taxon>Terebrantia</taxon>
        <taxon>Thripoidea</taxon>
        <taxon>Thripidae</taxon>
        <taxon>Thrips</taxon>
    </lineage>
</organism>
<protein>
    <submittedName>
        <fullName evidence="20">Sodium/potassium-transporting ATPase subunit beta-2-like</fullName>
    </submittedName>
</protein>
<evidence type="ECO:0000256" key="13">
    <source>
        <dbReference type="ARBA" id="ARBA00023136"/>
    </source>
</evidence>
<comment type="similarity">
    <text evidence="2">Belongs to the X(+)/potassium ATPases subunit beta family.</text>
</comment>
<evidence type="ECO:0000256" key="6">
    <source>
        <dbReference type="ARBA" id="ARBA00022607"/>
    </source>
</evidence>
<keyword evidence="13 18" id="KW-0472">Membrane</keyword>
<reference evidence="20" key="1">
    <citation type="submission" date="2025-08" db="UniProtKB">
        <authorList>
            <consortium name="RefSeq"/>
        </authorList>
    </citation>
    <scope>IDENTIFICATION</scope>
    <source>
        <tissue evidence="20">Total insect</tissue>
    </source>
</reference>
<dbReference type="InterPro" id="IPR038702">
    <property type="entry name" value="Na/K_ATPase_sub_beta_sf"/>
</dbReference>
<dbReference type="InParanoid" id="A0A6P8YL23"/>
<evidence type="ECO:0000256" key="9">
    <source>
        <dbReference type="ARBA" id="ARBA00022968"/>
    </source>
</evidence>